<keyword evidence="3" id="KW-1185">Reference proteome</keyword>
<sequence length="91" mass="10251">MNTISKPAALRLDRRTTVLSYQRLVAGPRTLFATPPVDLLTLVIAEAQKRKAQAEIQREVLRDTLYEIPVSPERGYERNANIGPSDPDDYV</sequence>
<reference evidence="3" key="1">
    <citation type="journal article" date="2019" name="Int. J. Syst. Evol. Microbiol.">
        <title>The Global Catalogue of Microorganisms (GCM) 10K type strain sequencing project: providing services to taxonomists for standard genome sequencing and annotation.</title>
        <authorList>
            <consortium name="The Broad Institute Genomics Platform"/>
            <consortium name="The Broad Institute Genome Sequencing Center for Infectious Disease"/>
            <person name="Wu L."/>
            <person name="Ma J."/>
        </authorList>
    </citation>
    <scope>NUCLEOTIDE SEQUENCE [LARGE SCALE GENOMIC DNA]</scope>
    <source>
        <strain evidence="3">CGMCC 1.15103</strain>
    </source>
</reference>
<gene>
    <name evidence="2" type="ORF">GCM10011400_38000</name>
</gene>
<keyword evidence="1" id="KW-0175">Coiled coil</keyword>
<evidence type="ECO:0000313" key="3">
    <source>
        <dbReference type="Proteomes" id="UP000602004"/>
    </source>
</evidence>
<dbReference type="RefSeq" id="WP_115777277.1">
    <property type="nucleotide sequence ID" value="NZ_BMHL01000006.1"/>
</dbReference>
<dbReference type="EMBL" id="BMHL01000006">
    <property type="protein sequence ID" value="GGC47165.1"/>
    <property type="molecule type" value="Genomic_DNA"/>
</dbReference>
<protein>
    <submittedName>
        <fullName evidence="2">Uncharacterized protein</fullName>
    </submittedName>
</protein>
<proteinExistence type="predicted"/>
<feature type="coiled-coil region" evidence="1">
    <location>
        <begin position="37"/>
        <end position="64"/>
    </location>
</feature>
<organism evidence="2 3">
    <name type="scientific">Paraburkholderia caffeinilytica</name>
    <dbReference type="NCBI Taxonomy" id="1761016"/>
    <lineage>
        <taxon>Bacteria</taxon>
        <taxon>Pseudomonadati</taxon>
        <taxon>Pseudomonadota</taxon>
        <taxon>Betaproteobacteria</taxon>
        <taxon>Burkholderiales</taxon>
        <taxon>Burkholderiaceae</taxon>
        <taxon>Paraburkholderia</taxon>
    </lineage>
</organism>
<evidence type="ECO:0000313" key="2">
    <source>
        <dbReference type="EMBL" id="GGC47165.1"/>
    </source>
</evidence>
<evidence type="ECO:0000256" key="1">
    <source>
        <dbReference type="SAM" id="Coils"/>
    </source>
</evidence>
<comment type="caution">
    <text evidence="2">The sequence shown here is derived from an EMBL/GenBank/DDBJ whole genome shotgun (WGS) entry which is preliminary data.</text>
</comment>
<name>A0ABQ1MVX2_9BURK</name>
<accession>A0ABQ1MVX2</accession>
<dbReference type="Proteomes" id="UP000602004">
    <property type="component" value="Unassembled WGS sequence"/>
</dbReference>